<evidence type="ECO:0000256" key="8">
    <source>
        <dbReference type="ARBA" id="ARBA00023154"/>
    </source>
</evidence>
<evidence type="ECO:0000256" key="9">
    <source>
        <dbReference type="ARBA" id="ARBA00023239"/>
    </source>
</evidence>
<dbReference type="NCBIfam" id="TIGR00674">
    <property type="entry name" value="dapA"/>
    <property type="match status" value="1"/>
</dbReference>
<dbReference type="InterPro" id="IPR013785">
    <property type="entry name" value="Aldolase_TIM"/>
</dbReference>
<comment type="caution">
    <text evidence="14">The sequence shown here is derived from an EMBL/GenBank/DDBJ whole genome shotgun (WGS) entry which is preliminary data.</text>
</comment>
<proteinExistence type="inferred from homology"/>
<evidence type="ECO:0000313" key="14">
    <source>
        <dbReference type="EMBL" id="MFC6279995.1"/>
    </source>
</evidence>
<evidence type="ECO:0000256" key="4">
    <source>
        <dbReference type="ARBA" id="ARBA00012086"/>
    </source>
</evidence>
<keyword evidence="15" id="KW-1185">Reference proteome</keyword>
<feature type="site" description="Part of a proton relay during catalysis" evidence="12">
    <location>
        <position position="113"/>
    </location>
</feature>
<accession>A0ABW1TT04</accession>
<dbReference type="InterPro" id="IPR020625">
    <property type="entry name" value="Schiff_base-form_aldolases_AS"/>
</dbReference>
<comment type="caution">
    <text evidence="12">Lacks conserved residue(s) required for the propagation of feature annotation.</text>
</comment>
<evidence type="ECO:0000256" key="1">
    <source>
        <dbReference type="ARBA" id="ARBA00003294"/>
    </source>
</evidence>
<feature type="site" description="Part of a proton relay during catalysis" evidence="12">
    <location>
        <position position="50"/>
    </location>
</feature>
<dbReference type="Pfam" id="PF00701">
    <property type="entry name" value="DHDPS"/>
    <property type="match status" value="1"/>
</dbReference>
<dbReference type="SUPFAM" id="SSF51569">
    <property type="entry name" value="Aldolase"/>
    <property type="match status" value="1"/>
</dbReference>
<dbReference type="SMART" id="SM01130">
    <property type="entry name" value="DHDPS"/>
    <property type="match status" value="1"/>
</dbReference>
<dbReference type="InterPro" id="IPR005263">
    <property type="entry name" value="DapA"/>
</dbReference>
<feature type="binding site" evidence="12">
    <location>
        <position position="51"/>
    </location>
    <ligand>
        <name>pyruvate</name>
        <dbReference type="ChEBI" id="CHEBI:15361"/>
    </ligand>
</feature>
<evidence type="ECO:0000256" key="5">
    <source>
        <dbReference type="ARBA" id="ARBA00022490"/>
    </source>
</evidence>
<evidence type="ECO:0000256" key="12">
    <source>
        <dbReference type="HAMAP-Rule" id="MF_00418"/>
    </source>
</evidence>
<organism evidence="14 15">
    <name type="scientific">Polaromonas aquatica</name>
    <dbReference type="NCBI Taxonomy" id="332657"/>
    <lineage>
        <taxon>Bacteria</taxon>
        <taxon>Pseudomonadati</taxon>
        <taxon>Pseudomonadota</taxon>
        <taxon>Betaproteobacteria</taxon>
        <taxon>Burkholderiales</taxon>
        <taxon>Comamonadaceae</taxon>
        <taxon>Polaromonas</taxon>
    </lineage>
</organism>
<dbReference type="Proteomes" id="UP001596270">
    <property type="component" value="Unassembled WGS sequence"/>
</dbReference>
<dbReference type="PIRSF" id="PIRSF001365">
    <property type="entry name" value="DHDPS"/>
    <property type="match status" value="1"/>
</dbReference>
<keyword evidence="7 12" id="KW-0220">Diaminopimelate biosynthesis</keyword>
<comment type="subcellular location">
    <subcellularLocation>
        <location evidence="12">Cytoplasm</location>
    </subcellularLocation>
</comment>
<dbReference type="RefSeq" id="WP_377412083.1">
    <property type="nucleotide sequence ID" value="NZ_JBHSRS010000004.1"/>
</dbReference>
<evidence type="ECO:0000256" key="13">
    <source>
        <dbReference type="PIRNR" id="PIRNR001365"/>
    </source>
</evidence>
<feature type="active site" description="Schiff-base intermediate with substrate" evidence="12">
    <location>
        <position position="168"/>
    </location>
</feature>
<keyword evidence="8 12" id="KW-0457">Lysine biosynthesis</keyword>
<keyword evidence="9 12" id="KW-0456">Lyase</keyword>
<name>A0ABW1TT04_9BURK</name>
<evidence type="ECO:0000256" key="7">
    <source>
        <dbReference type="ARBA" id="ARBA00022915"/>
    </source>
</evidence>
<evidence type="ECO:0000256" key="2">
    <source>
        <dbReference type="ARBA" id="ARBA00005120"/>
    </source>
</evidence>
<dbReference type="PROSITE" id="PS00666">
    <property type="entry name" value="DHDPS_2"/>
    <property type="match status" value="1"/>
</dbReference>
<comment type="pathway">
    <text evidence="2 12">Amino-acid biosynthesis; L-lysine biosynthesis via DAP pathway; (S)-tetrahydrodipicolinate from L-aspartate: step 3/4.</text>
</comment>
<keyword evidence="5 12" id="KW-0963">Cytoplasm</keyword>
<dbReference type="PANTHER" id="PTHR12128:SF66">
    <property type="entry name" value="4-HYDROXY-2-OXOGLUTARATE ALDOLASE, MITOCHONDRIAL"/>
    <property type="match status" value="1"/>
</dbReference>
<comment type="subunit">
    <text evidence="12">Homotetramer; dimer of dimers.</text>
</comment>
<comment type="similarity">
    <text evidence="3 12 13">Belongs to the DapA family.</text>
</comment>
<comment type="caution">
    <text evidence="12">Was originally thought to be a dihydrodipicolinate synthase (DHDPS), catalyzing the condensation of (S)-aspartate-beta-semialdehyde [(S)-ASA] and pyruvate to dihydrodipicolinate (DHDP). However, it was shown in E.coli that the product of the enzymatic reaction is not dihydrodipicolinate but in fact (4S)-4-hydroxy-2,3,4,5-tetrahydro-(2S)-dipicolinic acid (HTPA), and that the consecutive dehydration reaction leading to DHDP is not spontaneous but catalyzed by DapB.</text>
</comment>
<keyword evidence="10 12" id="KW-0704">Schiff base</keyword>
<dbReference type="PANTHER" id="PTHR12128">
    <property type="entry name" value="DIHYDRODIPICOLINATE SYNTHASE"/>
    <property type="match status" value="1"/>
</dbReference>
<comment type="catalytic activity">
    <reaction evidence="11 12">
        <text>L-aspartate 4-semialdehyde + pyruvate = (2S,4S)-4-hydroxy-2,3,4,5-tetrahydrodipicolinate + H2O + H(+)</text>
        <dbReference type="Rhea" id="RHEA:34171"/>
        <dbReference type="ChEBI" id="CHEBI:15361"/>
        <dbReference type="ChEBI" id="CHEBI:15377"/>
        <dbReference type="ChEBI" id="CHEBI:15378"/>
        <dbReference type="ChEBI" id="CHEBI:67139"/>
        <dbReference type="ChEBI" id="CHEBI:537519"/>
        <dbReference type="EC" id="4.3.3.7"/>
    </reaction>
</comment>
<gene>
    <name evidence="12 14" type="primary">dapA</name>
    <name evidence="14" type="ORF">ACFQND_01920</name>
</gene>
<dbReference type="GO" id="GO:0008840">
    <property type="term" value="F:4-hydroxy-tetrahydrodipicolinate synthase activity"/>
    <property type="evidence" value="ECO:0007669"/>
    <property type="project" value="UniProtKB-EC"/>
</dbReference>
<dbReference type="PRINTS" id="PR00146">
    <property type="entry name" value="DHPICSNTHASE"/>
</dbReference>
<dbReference type="CDD" id="cd00950">
    <property type="entry name" value="DHDPS"/>
    <property type="match status" value="1"/>
</dbReference>
<dbReference type="EMBL" id="JBHSRS010000004">
    <property type="protein sequence ID" value="MFC6279995.1"/>
    <property type="molecule type" value="Genomic_DNA"/>
</dbReference>
<dbReference type="Gene3D" id="3.20.20.70">
    <property type="entry name" value="Aldolase class I"/>
    <property type="match status" value="1"/>
</dbReference>
<dbReference type="HAMAP" id="MF_00418">
    <property type="entry name" value="DapA"/>
    <property type="match status" value="1"/>
</dbReference>
<protein>
    <recommendedName>
        <fullName evidence="4 12">4-hydroxy-tetrahydrodipicolinate synthase</fullName>
        <shortName evidence="12">HTPA synthase</shortName>
        <ecNumber evidence="4 12">4.3.3.7</ecNumber>
    </recommendedName>
</protein>
<feature type="active site" description="Proton donor/acceptor" evidence="12">
    <location>
        <position position="139"/>
    </location>
</feature>
<sequence>MIKLKSDFLVGSYPPITTPFRDGKVDLDTYAKLLEFQVKNGTHGIVVNGTTSEPSTLTIDERNQLVKCAVEVVGKRIPVVAQTGSQSHAETVELTEFATKAGADALLVVTPYYIRPSQRGLVAYYEDIGKRTDLPLLLYHIPGRTAVSVEIDTLRQIADKVEHFVGIKHAVNDHGFVTSMIQTLGPEFRIFVGLEEFTYPMMALGAHGTMNAVANLVPDRIAALCNATLAGDMKESRRLHFDLYGLNHSIFYDTNPIPLKYMMKRLGIVERNEHRLPMLPATPELEKRLDEVLKRAGLI</sequence>
<evidence type="ECO:0000256" key="3">
    <source>
        <dbReference type="ARBA" id="ARBA00007592"/>
    </source>
</evidence>
<evidence type="ECO:0000256" key="6">
    <source>
        <dbReference type="ARBA" id="ARBA00022605"/>
    </source>
</evidence>
<evidence type="ECO:0000256" key="10">
    <source>
        <dbReference type="ARBA" id="ARBA00023270"/>
    </source>
</evidence>
<dbReference type="InterPro" id="IPR002220">
    <property type="entry name" value="DapA-like"/>
</dbReference>
<evidence type="ECO:0000256" key="11">
    <source>
        <dbReference type="ARBA" id="ARBA00047836"/>
    </source>
</evidence>
<comment type="function">
    <text evidence="1 12">Catalyzes the condensation of (S)-aspartate-beta-semialdehyde [(S)-ASA] and pyruvate to 4-hydroxy-tetrahydrodipicolinate (HTPA).</text>
</comment>
<reference evidence="15" key="1">
    <citation type="journal article" date="2019" name="Int. J. Syst. Evol. Microbiol.">
        <title>The Global Catalogue of Microorganisms (GCM) 10K type strain sequencing project: providing services to taxonomists for standard genome sequencing and annotation.</title>
        <authorList>
            <consortium name="The Broad Institute Genomics Platform"/>
            <consortium name="The Broad Institute Genome Sequencing Center for Infectious Disease"/>
            <person name="Wu L."/>
            <person name="Ma J."/>
        </authorList>
    </citation>
    <scope>NUCLEOTIDE SEQUENCE [LARGE SCALE GENOMIC DNA]</scope>
    <source>
        <strain evidence="15">CCUG 39402</strain>
    </source>
</reference>
<evidence type="ECO:0000313" key="15">
    <source>
        <dbReference type="Proteomes" id="UP001596270"/>
    </source>
</evidence>
<dbReference type="EC" id="4.3.3.7" evidence="4 12"/>
<keyword evidence="6 12" id="KW-0028">Amino-acid biosynthesis</keyword>